<proteinExistence type="predicted"/>
<feature type="non-terminal residue" evidence="1">
    <location>
        <position position="1"/>
    </location>
</feature>
<dbReference type="EMBL" id="KZ679681">
    <property type="protein sequence ID" value="PTB54370.1"/>
    <property type="molecule type" value="Genomic_DNA"/>
</dbReference>
<dbReference type="AlphaFoldDB" id="A0A2T4ABB7"/>
<dbReference type="RefSeq" id="XP_024774047.1">
    <property type="nucleotide sequence ID" value="XM_024923737.1"/>
</dbReference>
<dbReference type="GeneID" id="36632320"/>
<reference evidence="1 2" key="1">
    <citation type="submission" date="2016-07" db="EMBL/GenBank/DDBJ databases">
        <title>Multiple horizontal gene transfer events from other fungi enriched the ability of initially mycotrophic Trichoderma (Ascomycota) to feed on dead plant biomass.</title>
        <authorList>
            <consortium name="DOE Joint Genome Institute"/>
            <person name="Aerts A."/>
            <person name="Atanasova L."/>
            <person name="Chenthamara K."/>
            <person name="Zhang J."/>
            <person name="Grujic M."/>
            <person name="Henrissat B."/>
            <person name="Kuo A."/>
            <person name="Salamov A."/>
            <person name="Lipzen A."/>
            <person name="Labutti K."/>
            <person name="Barry K."/>
            <person name="Miao Y."/>
            <person name="Rahimi M.J."/>
            <person name="Shen Q."/>
            <person name="Grigoriev I.V."/>
            <person name="Kubicek C.P."/>
            <person name="Druzhinina I.S."/>
        </authorList>
    </citation>
    <scope>NUCLEOTIDE SEQUENCE [LARGE SCALE GENOMIC DNA]</scope>
    <source>
        <strain evidence="1 2">CBS 226.95</strain>
    </source>
</reference>
<sequence length="90" mass="9716">QKEVTPLGPKIGEATVLPFTPKKKRRFKEALSIDKMPLLSFNKAKLSTAATTTAAQTVLKGLITSIFSGVKEATDLSKKGKSLTRNKIIS</sequence>
<keyword evidence="2" id="KW-1185">Reference proteome</keyword>
<gene>
    <name evidence="1" type="ORF">M431DRAFT_86926</name>
</gene>
<name>A0A2T4ABB7_TRIHA</name>
<protein>
    <submittedName>
        <fullName evidence="1">Uncharacterized protein</fullName>
    </submittedName>
</protein>
<organism evidence="1 2">
    <name type="scientific">Trichoderma harzianum CBS 226.95</name>
    <dbReference type="NCBI Taxonomy" id="983964"/>
    <lineage>
        <taxon>Eukaryota</taxon>
        <taxon>Fungi</taxon>
        <taxon>Dikarya</taxon>
        <taxon>Ascomycota</taxon>
        <taxon>Pezizomycotina</taxon>
        <taxon>Sordariomycetes</taxon>
        <taxon>Hypocreomycetidae</taxon>
        <taxon>Hypocreales</taxon>
        <taxon>Hypocreaceae</taxon>
        <taxon>Trichoderma</taxon>
    </lineage>
</organism>
<evidence type="ECO:0000313" key="2">
    <source>
        <dbReference type="Proteomes" id="UP000241690"/>
    </source>
</evidence>
<dbReference type="Proteomes" id="UP000241690">
    <property type="component" value="Unassembled WGS sequence"/>
</dbReference>
<accession>A0A2T4ABB7</accession>
<evidence type="ECO:0000313" key="1">
    <source>
        <dbReference type="EMBL" id="PTB54370.1"/>
    </source>
</evidence>